<keyword evidence="7" id="KW-0507">mRNA processing</keyword>
<keyword evidence="10" id="KW-0227">DNA damage</keyword>
<name>A0A0N4V0Z4_ENTVE</name>
<keyword evidence="4" id="KW-0158">Chromosome</keyword>
<keyword evidence="19" id="KW-0539">Nucleus</keyword>
<dbReference type="PANTHER" id="PTHR15608:SF0">
    <property type="entry name" value="HIV TAT-SPECIFIC FACTOR 1"/>
    <property type="match status" value="1"/>
</dbReference>
<reference evidence="24 25" key="2">
    <citation type="submission" date="2018-10" db="EMBL/GenBank/DDBJ databases">
        <authorList>
            <consortium name="Pathogen Informatics"/>
        </authorList>
    </citation>
    <scope>NUCLEOTIDE SEQUENCE [LARGE SCALE GENOMIC DNA]</scope>
</reference>
<evidence type="ECO:0000256" key="9">
    <source>
        <dbReference type="ARBA" id="ARBA00022737"/>
    </source>
</evidence>
<evidence type="ECO:0000256" key="15">
    <source>
        <dbReference type="ARBA" id="ARBA00023159"/>
    </source>
</evidence>
<evidence type="ECO:0000256" key="2">
    <source>
        <dbReference type="ARBA" id="ARBA00004286"/>
    </source>
</evidence>
<evidence type="ECO:0000256" key="13">
    <source>
        <dbReference type="ARBA" id="ARBA00022990"/>
    </source>
</evidence>
<evidence type="ECO:0000256" key="19">
    <source>
        <dbReference type="ARBA" id="ARBA00023242"/>
    </source>
</evidence>
<dbReference type="PROSITE" id="PS50102">
    <property type="entry name" value="RRM"/>
    <property type="match status" value="2"/>
</dbReference>
<dbReference type="WBParaSite" id="EVEC_0000360301-mRNA-1">
    <property type="protein sequence ID" value="EVEC_0000360301-mRNA-1"/>
    <property type="gene ID" value="EVEC_0000360301"/>
</dbReference>
<dbReference type="CDD" id="cd12281">
    <property type="entry name" value="RRM1_TatSF1_like"/>
    <property type="match status" value="1"/>
</dbReference>
<evidence type="ECO:0000256" key="17">
    <source>
        <dbReference type="ARBA" id="ARBA00023187"/>
    </source>
</evidence>
<dbReference type="InterPro" id="IPR012677">
    <property type="entry name" value="Nucleotide-bd_a/b_plait_sf"/>
</dbReference>
<evidence type="ECO:0000256" key="22">
    <source>
        <dbReference type="PROSITE-ProRule" id="PRU00176"/>
    </source>
</evidence>
<dbReference type="GO" id="GO:0006281">
    <property type="term" value="P:DNA repair"/>
    <property type="evidence" value="ECO:0007669"/>
    <property type="project" value="UniProtKB-KW"/>
</dbReference>
<keyword evidence="17" id="KW-0508">mRNA splicing</keyword>
<dbReference type="GO" id="GO:0003723">
    <property type="term" value="F:RNA binding"/>
    <property type="evidence" value="ECO:0007669"/>
    <property type="project" value="UniProtKB-UniRule"/>
</dbReference>
<accession>A0A0N4V0Z4</accession>
<keyword evidence="6" id="KW-0597">Phosphoprotein</keyword>
<keyword evidence="9" id="KW-0677">Repeat</keyword>
<evidence type="ECO:0000256" key="16">
    <source>
        <dbReference type="ARBA" id="ARBA00023163"/>
    </source>
</evidence>
<keyword evidence="18" id="KW-0234">DNA repair</keyword>
<keyword evidence="25" id="KW-1185">Reference proteome</keyword>
<dbReference type="GO" id="GO:0005694">
    <property type="term" value="C:chromosome"/>
    <property type="evidence" value="ECO:0007669"/>
    <property type="project" value="UniProtKB-SubCell"/>
</dbReference>
<dbReference type="GO" id="GO:0005684">
    <property type="term" value="C:U2-type spliceosomal complex"/>
    <property type="evidence" value="ECO:0007669"/>
    <property type="project" value="TreeGrafter"/>
</dbReference>
<dbReference type="GO" id="GO:0005686">
    <property type="term" value="C:U2 snRNP"/>
    <property type="evidence" value="ECO:0007669"/>
    <property type="project" value="TreeGrafter"/>
</dbReference>
<dbReference type="Pfam" id="PF00076">
    <property type="entry name" value="RRM_1"/>
    <property type="match status" value="2"/>
</dbReference>
<evidence type="ECO:0000256" key="21">
    <source>
        <dbReference type="ARBA" id="ARBA00073773"/>
    </source>
</evidence>
<dbReference type="FunFam" id="3.30.70.330:FF:000105">
    <property type="entry name" value="HIV Tat-specific factor 1 homolog"/>
    <property type="match status" value="1"/>
</dbReference>
<keyword evidence="14" id="KW-0805">Transcription regulation</keyword>
<dbReference type="InterPro" id="IPR034392">
    <property type="entry name" value="TatSF1-like_RRM1"/>
</dbReference>
<comment type="similarity">
    <text evidence="3">Belongs to the HTATSF1 family.</text>
</comment>
<evidence type="ECO:0000256" key="7">
    <source>
        <dbReference type="ARBA" id="ARBA00022664"/>
    </source>
</evidence>
<evidence type="ECO:0000256" key="8">
    <source>
        <dbReference type="ARBA" id="ARBA00022728"/>
    </source>
</evidence>
<dbReference type="CDD" id="cd12282">
    <property type="entry name" value="RRM2_TatSF1_like"/>
    <property type="match status" value="1"/>
</dbReference>
<comment type="subunit">
    <text evidence="20">Component of the 17S U2 SnRNP complex, a ribonucleoprotein complex that contains small nuclear RNA (snRNA) U2 and a number of specific proteins. Within the 17S U2 SnRNP complex, interacts (via UHM region) directly with SF3B1. Component of a complex which is at least composed of HTATSF1/Tat-SF1, the P-TEFb complex components CDK9 and CCNT1, RNA polymerase II, SUPT5H, and NCL/nucleolin. Interacts with GTF2F2/RAP30 and POLR2A. Interacts with TCERG1/CA150. Interacts with (poly-ADP-ribosylated) RPA1; promoting HTATSF1 recruitment to DNA damage sites. Interacts (when phosphorylated) with TOPBP1; promoting recruitment of TOPBP1 to DNA damage sites during S-phase.</text>
</comment>
<reference evidence="26" key="1">
    <citation type="submission" date="2017-02" db="UniProtKB">
        <authorList>
            <consortium name="WormBaseParasite"/>
        </authorList>
    </citation>
    <scope>IDENTIFICATION</scope>
</reference>
<dbReference type="OrthoDB" id="10258585at2759"/>
<feature type="domain" description="RRM" evidence="23">
    <location>
        <begin position="118"/>
        <end position="203"/>
    </location>
</feature>
<evidence type="ECO:0000313" key="25">
    <source>
        <dbReference type="Proteomes" id="UP000274131"/>
    </source>
</evidence>
<dbReference type="InterPro" id="IPR034393">
    <property type="entry name" value="TatSF1-like"/>
</dbReference>
<evidence type="ECO:0000259" key="23">
    <source>
        <dbReference type="PROSITE" id="PS50102"/>
    </source>
</evidence>
<dbReference type="SUPFAM" id="SSF54928">
    <property type="entry name" value="RNA-binding domain, RBD"/>
    <property type="match status" value="2"/>
</dbReference>
<evidence type="ECO:0000256" key="4">
    <source>
        <dbReference type="ARBA" id="ARBA00022454"/>
    </source>
</evidence>
<keyword evidence="5" id="KW-1017">Isopeptide bond</keyword>
<evidence type="ECO:0000256" key="14">
    <source>
        <dbReference type="ARBA" id="ARBA00023015"/>
    </source>
</evidence>
<dbReference type="InterPro" id="IPR000504">
    <property type="entry name" value="RRM_dom"/>
</dbReference>
<evidence type="ECO:0000313" key="26">
    <source>
        <dbReference type="WBParaSite" id="EVEC_0000360301-mRNA-1"/>
    </source>
</evidence>
<protein>
    <recommendedName>
        <fullName evidence="21">17S U2 SnRNP complex component HTATSF1</fullName>
    </recommendedName>
</protein>
<dbReference type="SMART" id="SM00360">
    <property type="entry name" value="RRM"/>
    <property type="match status" value="2"/>
</dbReference>
<evidence type="ECO:0000256" key="1">
    <source>
        <dbReference type="ARBA" id="ARBA00004123"/>
    </source>
</evidence>
<sequence length="365" mass="42115">CNIFSEVERRFIDGKWFCEDGNGGYFVYEQDEWKQFEGGDMNEKWEKAKPINPNRCVIDGVNEDFLALYHANYGIKYDFGSSEGTSTSDDKPSAKEHEGEKAQGYFAGWINFDESQISSVYVSNLPTDITEEMFVDLMSKCGVIQRDPRTNKLKIKLYKDAEGNLKGDATCCYIKKGSVDLALKILDGWDINGREIHVEKAKYEMKGEFDPSKKRKRLTAAQKKKFLENQQRIFEWKPEKSRNYRPISDCTIIMKNMFTVEEMMKNAALVMDLEEEIRKVCERFGKVKKIRVYDNNPEGVISATFENVEQSDLAVKSLNGRVVDGRCINVALWDGKTKYYIVETEEQKQARLAEWQKHIGEGSED</sequence>
<keyword evidence="15" id="KW-0010">Activator</keyword>
<evidence type="ECO:0000313" key="24">
    <source>
        <dbReference type="EMBL" id="VDD88168.1"/>
    </source>
</evidence>
<evidence type="ECO:0000256" key="5">
    <source>
        <dbReference type="ARBA" id="ARBA00022499"/>
    </source>
</evidence>
<comment type="subcellular location">
    <subcellularLocation>
        <location evidence="2">Chromosome</location>
    </subcellularLocation>
    <subcellularLocation>
        <location evidence="1">Nucleus</location>
    </subcellularLocation>
</comment>
<organism evidence="26">
    <name type="scientific">Enterobius vermicularis</name>
    <name type="common">Human pinworm</name>
    <dbReference type="NCBI Taxonomy" id="51028"/>
    <lineage>
        <taxon>Eukaryota</taxon>
        <taxon>Metazoa</taxon>
        <taxon>Ecdysozoa</taxon>
        <taxon>Nematoda</taxon>
        <taxon>Chromadorea</taxon>
        <taxon>Rhabditida</taxon>
        <taxon>Spirurina</taxon>
        <taxon>Oxyuridomorpha</taxon>
        <taxon>Oxyuroidea</taxon>
        <taxon>Oxyuridae</taxon>
        <taxon>Enterobius</taxon>
    </lineage>
</organism>
<dbReference type="AlphaFoldDB" id="A0A0N4V0Z4"/>
<evidence type="ECO:0000256" key="6">
    <source>
        <dbReference type="ARBA" id="ARBA00022553"/>
    </source>
</evidence>
<evidence type="ECO:0000256" key="20">
    <source>
        <dbReference type="ARBA" id="ARBA00062124"/>
    </source>
</evidence>
<dbReference type="PANTHER" id="PTHR15608">
    <property type="entry name" value="SPLICING FACTOR U2AF-ASSOCIATED PROTEIN 2"/>
    <property type="match status" value="1"/>
</dbReference>
<keyword evidence="8" id="KW-0747">Spliceosome</keyword>
<dbReference type="FunFam" id="3.30.70.330:FF:000202">
    <property type="entry name" value="HIV Tat-specific factor 1"/>
    <property type="match status" value="1"/>
</dbReference>
<dbReference type="Gene3D" id="3.30.70.330">
    <property type="match status" value="2"/>
</dbReference>
<evidence type="ECO:0000256" key="18">
    <source>
        <dbReference type="ARBA" id="ARBA00023204"/>
    </source>
</evidence>
<gene>
    <name evidence="24" type="ORF">EVEC_LOCUS3311</name>
</gene>
<keyword evidence="12 22" id="KW-0694">RNA-binding</keyword>
<keyword evidence="11" id="KW-0832">Ubl conjugation</keyword>
<keyword evidence="16" id="KW-0804">Transcription</keyword>
<evidence type="ECO:0000256" key="11">
    <source>
        <dbReference type="ARBA" id="ARBA00022843"/>
    </source>
</evidence>
<dbReference type="InterPro" id="IPR035979">
    <property type="entry name" value="RBD_domain_sf"/>
</dbReference>
<evidence type="ECO:0000256" key="10">
    <source>
        <dbReference type="ARBA" id="ARBA00022763"/>
    </source>
</evidence>
<feature type="domain" description="RRM" evidence="23">
    <location>
        <begin position="250"/>
        <end position="335"/>
    </location>
</feature>
<evidence type="ECO:0000256" key="3">
    <source>
        <dbReference type="ARBA" id="ARBA00007747"/>
    </source>
</evidence>
<dbReference type="STRING" id="51028.A0A0N4V0Z4"/>
<dbReference type="Proteomes" id="UP000274131">
    <property type="component" value="Unassembled WGS sequence"/>
</dbReference>
<keyword evidence="13" id="KW-0007">Acetylation</keyword>
<dbReference type="EMBL" id="UXUI01007560">
    <property type="protein sequence ID" value="VDD88168.1"/>
    <property type="molecule type" value="Genomic_DNA"/>
</dbReference>
<proteinExistence type="inferred from homology"/>
<dbReference type="GO" id="GO:0000398">
    <property type="term" value="P:mRNA splicing, via spliceosome"/>
    <property type="evidence" value="ECO:0007669"/>
    <property type="project" value="InterPro"/>
</dbReference>
<evidence type="ECO:0000256" key="12">
    <source>
        <dbReference type="ARBA" id="ARBA00022884"/>
    </source>
</evidence>